<reference evidence="1" key="2">
    <citation type="journal article" date="2019" name="Gigascience">
        <title>High-quality Schistosoma haematobium genome achieved by single-molecule and long-range sequencing.</title>
        <authorList>
            <person name="Stroehlein A.J."/>
            <person name="Korhonen P.K."/>
            <person name="Chong T.M."/>
            <person name="Lim Y.L."/>
            <person name="Chan K.G."/>
            <person name="Webster B."/>
            <person name="Rollinson D."/>
            <person name="Brindley P.J."/>
            <person name="Gasser R.B."/>
            <person name="Young N.D."/>
        </authorList>
    </citation>
    <scope>NUCLEOTIDE SEQUENCE</scope>
</reference>
<dbReference type="EMBL" id="AMPZ03000006">
    <property type="protein sequence ID" value="KAH9581865.1"/>
    <property type="molecule type" value="Genomic_DNA"/>
</dbReference>
<gene>
    <name evidence="1" type="ORF">MS3_00000644</name>
</gene>
<protein>
    <submittedName>
        <fullName evidence="1">Uncharacterized protein</fullName>
    </submittedName>
</protein>
<evidence type="ECO:0000313" key="2">
    <source>
        <dbReference type="Proteomes" id="UP000471633"/>
    </source>
</evidence>
<organism evidence="1 2">
    <name type="scientific">Schistosoma haematobium</name>
    <name type="common">Blood fluke</name>
    <dbReference type="NCBI Taxonomy" id="6185"/>
    <lineage>
        <taxon>Eukaryota</taxon>
        <taxon>Metazoa</taxon>
        <taxon>Spiralia</taxon>
        <taxon>Lophotrochozoa</taxon>
        <taxon>Platyhelminthes</taxon>
        <taxon>Trematoda</taxon>
        <taxon>Digenea</taxon>
        <taxon>Strigeidida</taxon>
        <taxon>Schistosomatoidea</taxon>
        <taxon>Schistosomatidae</taxon>
        <taxon>Schistosoma</taxon>
    </lineage>
</organism>
<keyword evidence="2" id="KW-1185">Reference proteome</keyword>
<dbReference type="GeneID" id="75576453"/>
<sequence length="105" mass="12790">MFYERKQGARTFNDIIETIHVNKFKSPLVTSYNFTELIDCFEKQKKHHQIEADSRNGSVCYINLSPQYIEVIQKIDETFENLYRMYYEFGKYLFLFRFGWANIFE</sequence>
<dbReference type="KEGG" id="shx:MS3_00000644"/>
<dbReference type="AlphaFoldDB" id="A0A922IL44"/>
<reference evidence="1" key="3">
    <citation type="submission" date="2021-06" db="EMBL/GenBank/DDBJ databases">
        <title>Chromosome-level genome assembly for S. haematobium.</title>
        <authorList>
            <person name="Stroehlein A.J."/>
        </authorList>
    </citation>
    <scope>NUCLEOTIDE SEQUENCE</scope>
</reference>
<proteinExistence type="predicted"/>
<comment type="caution">
    <text evidence="1">The sequence shown here is derived from an EMBL/GenBank/DDBJ whole genome shotgun (WGS) entry which is preliminary data.</text>
</comment>
<evidence type="ECO:0000313" key="1">
    <source>
        <dbReference type="EMBL" id="KAH9581865.1"/>
    </source>
</evidence>
<accession>A0A922IL44</accession>
<name>A0A922IL44_SCHHA</name>
<dbReference type="CTD" id="75576453"/>
<reference evidence="1" key="4">
    <citation type="journal article" date="2022" name="PLoS Pathog.">
        <title>Chromosome-level genome of Schistosoma haematobium underpins genome-wide explorations of molecular variation.</title>
        <authorList>
            <person name="Stroehlein A.J."/>
            <person name="Korhonen P.K."/>
            <person name="Lee V.V."/>
            <person name="Ralph S.A."/>
            <person name="Mentink-Kane M."/>
            <person name="You H."/>
            <person name="McManus D.P."/>
            <person name="Tchuente L.T."/>
            <person name="Stothard J.R."/>
            <person name="Kaur P."/>
            <person name="Dudchenko O."/>
            <person name="Aiden E.L."/>
            <person name="Yang B."/>
            <person name="Yang H."/>
            <person name="Emery A.M."/>
            <person name="Webster B.L."/>
            <person name="Brindley P.J."/>
            <person name="Rollinson D."/>
            <person name="Chang B.C.H."/>
            <person name="Gasser R.B."/>
            <person name="Young N.D."/>
        </authorList>
    </citation>
    <scope>NUCLEOTIDE SEQUENCE</scope>
</reference>
<dbReference type="RefSeq" id="XP_051065866.1">
    <property type="nucleotide sequence ID" value="XM_051208336.1"/>
</dbReference>
<reference evidence="1" key="1">
    <citation type="journal article" date="2012" name="Nat. Genet.">
        <title>Whole-genome sequence of Schistosoma haematobium.</title>
        <authorList>
            <person name="Young N.D."/>
            <person name="Jex A.R."/>
            <person name="Li B."/>
            <person name="Liu S."/>
            <person name="Yang L."/>
            <person name="Xiong Z."/>
            <person name="Li Y."/>
            <person name="Cantacessi C."/>
            <person name="Hall R.S."/>
            <person name="Xu X."/>
            <person name="Chen F."/>
            <person name="Wu X."/>
            <person name="Zerlotini A."/>
            <person name="Oliveira G."/>
            <person name="Hofmann A."/>
            <person name="Zhang G."/>
            <person name="Fang X."/>
            <person name="Kang Y."/>
            <person name="Campbell B.E."/>
            <person name="Loukas A."/>
            <person name="Ranganathan S."/>
            <person name="Rollinson D."/>
            <person name="Rinaldi G."/>
            <person name="Brindley P.J."/>
            <person name="Yang H."/>
            <person name="Wang J."/>
            <person name="Wang J."/>
            <person name="Gasser R.B."/>
        </authorList>
    </citation>
    <scope>NUCLEOTIDE SEQUENCE</scope>
</reference>
<dbReference type="Proteomes" id="UP000471633">
    <property type="component" value="Unassembled WGS sequence"/>
</dbReference>